<evidence type="ECO:0000313" key="3">
    <source>
        <dbReference type="Proteomes" id="UP000734511"/>
    </source>
</evidence>
<sequence>MMANRRLALSLLCAAAPLSAALLTAGPAVAADPAQAQAACGASAADYSGTFEGTFDNAPGDTLAVTFAAPQSVETNWTVEGWQGAGRGTYEVTGGGVEWNNADTITGPATGVDTETYRVMSVSCAAGTTEAETLRGEVVAPTASGTVSYPFTVVRQA</sequence>
<evidence type="ECO:0000313" key="2">
    <source>
        <dbReference type="EMBL" id="NJP43484.1"/>
    </source>
</evidence>
<dbReference type="EMBL" id="JAATEJ010000005">
    <property type="protein sequence ID" value="NJP43484.1"/>
    <property type="molecule type" value="Genomic_DNA"/>
</dbReference>
<protein>
    <submittedName>
        <fullName evidence="2">Uncharacterized protein</fullName>
    </submittedName>
</protein>
<comment type="caution">
    <text evidence="2">The sequence shown here is derived from an EMBL/GenBank/DDBJ whole genome shotgun (WGS) entry which is preliminary data.</text>
</comment>
<dbReference type="RefSeq" id="WP_167982365.1">
    <property type="nucleotide sequence ID" value="NZ_JAATEJ010000005.1"/>
</dbReference>
<accession>A0ABX0ZNT3</accession>
<evidence type="ECO:0000256" key="1">
    <source>
        <dbReference type="SAM" id="SignalP"/>
    </source>
</evidence>
<keyword evidence="1" id="KW-0732">Signal</keyword>
<gene>
    <name evidence="2" type="ORF">HCN08_08740</name>
</gene>
<reference evidence="2 3" key="1">
    <citation type="submission" date="2020-03" db="EMBL/GenBank/DDBJ databases">
        <title>WGS of actinomycetes isolated from Thailand.</title>
        <authorList>
            <person name="Thawai C."/>
        </authorList>
    </citation>
    <scope>NUCLEOTIDE SEQUENCE [LARGE SCALE GENOMIC DNA]</scope>
    <source>
        <strain evidence="2 3">PRB2-1</strain>
    </source>
</reference>
<proteinExistence type="predicted"/>
<feature type="signal peptide" evidence="1">
    <location>
        <begin position="1"/>
        <end position="30"/>
    </location>
</feature>
<feature type="chain" id="PRO_5046167966" evidence="1">
    <location>
        <begin position="31"/>
        <end position="157"/>
    </location>
</feature>
<keyword evidence="3" id="KW-1185">Reference proteome</keyword>
<name>A0ABX0ZNT3_9ACTN</name>
<organism evidence="2 3">
    <name type="scientific">Actinacidiphila epipremni</name>
    <dbReference type="NCBI Taxonomy" id="2053013"/>
    <lineage>
        <taxon>Bacteria</taxon>
        <taxon>Bacillati</taxon>
        <taxon>Actinomycetota</taxon>
        <taxon>Actinomycetes</taxon>
        <taxon>Kitasatosporales</taxon>
        <taxon>Streptomycetaceae</taxon>
        <taxon>Actinacidiphila</taxon>
    </lineage>
</organism>
<dbReference type="Proteomes" id="UP000734511">
    <property type="component" value="Unassembled WGS sequence"/>
</dbReference>